<dbReference type="PROSITE" id="PS50966">
    <property type="entry name" value="ZF_SWIM"/>
    <property type="match status" value="1"/>
</dbReference>
<dbReference type="InterPro" id="IPR006703">
    <property type="entry name" value="G_AIG1"/>
</dbReference>
<feature type="region of interest" description="Disordered" evidence="4">
    <location>
        <begin position="785"/>
        <end position="804"/>
    </location>
</feature>
<dbReference type="PANTHER" id="PTHR22619:SF1">
    <property type="entry name" value="ZINC FINGER SWIM DOMAIN-CONTAINING PROTEIN 8"/>
    <property type="match status" value="1"/>
</dbReference>
<dbReference type="OrthoDB" id="10013584at2759"/>
<feature type="region of interest" description="Disordered" evidence="4">
    <location>
        <begin position="1332"/>
        <end position="1407"/>
    </location>
</feature>
<feature type="compositionally biased region" description="Pro residues" evidence="4">
    <location>
        <begin position="927"/>
        <end position="941"/>
    </location>
</feature>
<feature type="region of interest" description="Disordered" evidence="4">
    <location>
        <begin position="1428"/>
        <end position="1452"/>
    </location>
</feature>
<keyword evidence="2" id="KW-0547">Nucleotide-binding</keyword>
<dbReference type="EMBL" id="OB660619">
    <property type="protein sequence ID" value="CAD7225631.1"/>
    <property type="molecule type" value="Genomic_DNA"/>
</dbReference>
<dbReference type="GO" id="GO:0008270">
    <property type="term" value="F:zinc ion binding"/>
    <property type="evidence" value="ECO:0007669"/>
    <property type="project" value="InterPro"/>
</dbReference>
<feature type="compositionally biased region" description="Polar residues" evidence="4">
    <location>
        <begin position="902"/>
        <end position="926"/>
    </location>
</feature>
<feature type="region of interest" description="Disordered" evidence="4">
    <location>
        <begin position="871"/>
        <end position="944"/>
    </location>
</feature>
<organism evidence="5">
    <name type="scientific">Cyprideis torosa</name>
    <dbReference type="NCBI Taxonomy" id="163714"/>
    <lineage>
        <taxon>Eukaryota</taxon>
        <taxon>Metazoa</taxon>
        <taxon>Ecdysozoa</taxon>
        <taxon>Arthropoda</taxon>
        <taxon>Crustacea</taxon>
        <taxon>Oligostraca</taxon>
        <taxon>Ostracoda</taxon>
        <taxon>Podocopa</taxon>
        <taxon>Podocopida</taxon>
        <taxon>Cytherocopina</taxon>
        <taxon>Cytheroidea</taxon>
        <taxon>Cytherideidae</taxon>
        <taxon>Cyprideis</taxon>
    </lineage>
</organism>
<reference evidence="5" key="1">
    <citation type="submission" date="2020-11" db="EMBL/GenBank/DDBJ databases">
        <authorList>
            <person name="Tran Van P."/>
        </authorList>
    </citation>
    <scope>NUCLEOTIDE SEQUENCE</scope>
</reference>
<dbReference type="InterPro" id="IPR007527">
    <property type="entry name" value="Znf_SWIM"/>
</dbReference>
<dbReference type="SUPFAM" id="SSF52540">
    <property type="entry name" value="P-loop containing nucleoside triphosphate hydrolases"/>
    <property type="match status" value="1"/>
</dbReference>
<sequence>MAEGDRVTILLVGVTGSGKSSLGNVLLGNKHNKGPFEVGGSTRSVTENIQEETSNAFAGKEGRLIRIIDVRGYGDSEGRDKDFEEKMVKKWEELERVDGIIAVYNFSNPRLSQQDKSLFWSLCKAFGPGFLKHIIINVSQYKHSEEAAQEREEQGRSLDKFKEEMEQFLTKGISTLLRNSSLTAPFLAIDALYRERDRRQKEMFVKETDKLWQHIEEEHELGGLLSLKYINRRISEIQNELKKKNLSANEKADLNEKLKRLEETTRGQTKLSFTQWIAVGTVLGLCISNIYLKSSRDLFKLEFNLEDAVAAPWENIDEGGIQQALEWAETDKASFYDSDRFDDDSICGSNISDEPENVCNHWRGWKRPSNGNGDGSSRFYHQSSSLESSNVISPLLELAARKVASHIPFEVVETFTPPVPETLQLRIAYWSFPDSEDDIRLYCCLANGNAGEFDKGDLLFRQKSVSDAMQIGFHLSATVVVSGLSSSPGGTSSFSVAVTFDRCRVTCCSCTCAAGASWCCHIVAVCLYRIHMSKSVRLRAPISESLSRLDKNQLRKFAQYLINESPQQLLPIAQRLLDDLLSPSPSEINKTCGAPDPTAGAMAGETTTWCLDDAMMHNNIRKILVKFCIPSPIVFSDVNFLSSTAPPAATEWASHLRPLRGREPEGMWNLLQIVREMFRRHDSNAVPLLTIITEECLGCQQFLVWWFNTKVALHTGGGGGGGKQNVNSNAHGTQIIRQNACSALCDELVTLWRLAALNPALTASEKELMVSKFREWHLQVVRHVKRSRQSAPNNGNGGNGGKNTAFGRNDLEVFTGFKPAIEACSLDWSDFPLAGIVDHILYGESSLGCLRTSEGGKHQSIHSSQAVLMGTKTTGPQQRGRANSGGARNGSESDEGVPSPPDTSQQVTEDEGQGQSDAQANDEGTSSPPPVGAAIPPPPPQDEYQVYYFDPELRIEPSGAAKRASSAEESEARLFSNIKKIEEPLEILFARAEALHAHGHSREASNLAVKLANELLENPPDLMVNVPFVMNKGKKRRNKINPTYHEAACQVSATLSKCAFLCTVLSEVPAHLNLAFRVGLYGLEMARPPASTRALEVKLSFQEFELTGLLKKLHLGATEMNLLRERAEQLRNGTLKSRGDALLPLNLASFIFDSLVLNSNNRSISIQALRQPGDESLGFDAAVAALGLKANVSEFEHPLLCEGTRRQRGELAMNLLVHYKDDPERIARIMSKILDREIHQQYKAPTLSSSFYKSSGNSASHVPDDLEHSMSAISLEGGAVGGAMAAAVGGVSQHTSRRERRRERMQLQQPPPSSCSSGDAWVEDYQAWQEAQRRRASTGAARRGPGSDSGSSGKSSESMESSSLVETATPPTSTANNHQVLLSSLNHGPPPTHMSTSLLGAVPSSPQKINQPPLDCCPPMTSALTQVVSASAQTSGTSGSSSSAPGKVPRGFKGKRAYPTVPNQPSEASAHFMFELAKIVLAKAGGNSSTSLFHEPSTSQNHRGPHRTLHMCAFQIGLYALGLHNYVTPNWLSRTYSSHVSWITGQALEIGTQAIRFLMNTWEGHLTPPEAACLADRASRSREESLVLAAAELALSCLPHAHALNLNEIQRAIIQCKEQGNAFLEKGCLAVEQAAKGGGVAPEVLFEVARRWNELYLDHLGGEREQEGLFEVQMNNAPHADNGSAPMPPVYSYGYTNPTTIYPQYYYLPSLSPYVAPQLYVAHQLAPGIIPQPLPSILPAAPGQIYGTPTSIAAAFAASQAHALRHSSTVPLNPLNPLVRSSADDLGVKAKKAFVVYFH</sequence>
<comment type="similarity">
    <text evidence="1">Belongs to the TRAFAC class TrmE-Era-EngA-EngB-Septin-like GTPase superfamily. AIG1/Toc34/Toc159-like paraseptin GTPase family. IAN subfamily.</text>
</comment>
<protein>
    <submittedName>
        <fullName evidence="5">Uncharacterized protein</fullName>
    </submittedName>
</protein>
<accession>A0A7R8WA65</accession>
<evidence type="ECO:0000256" key="4">
    <source>
        <dbReference type="SAM" id="MobiDB-lite"/>
    </source>
</evidence>
<evidence type="ECO:0000256" key="1">
    <source>
        <dbReference type="ARBA" id="ARBA00008535"/>
    </source>
</evidence>
<dbReference type="GO" id="GO:0005525">
    <property type="term" value="F:GTP binding"/>
    <property type="evidence" value="ECO:0007669"/>
    <property type="project" value="InterPro"/>
</dbReference>
<feature type="compositionally biased region" description="Low complexity" evidence="4">
    <location>
        <begin position="877"/>
        <end position="890"/>
    </location>
</feature>
<keyword evidence="3" id="KW-0175">Coiled coil</keyword>
<dbReference type="InterPro" id="IPR057945">
    <property type="entry name" value="TPR_ZSWIM8"/>
</dbReference>
<dbReference type="Pfam" id="PF04548">
    <property type="entry name" value="AIG1"/>
    <property type="match status" value="1"/>
</dbReference>
<dbReference type="GO" id="GO:0031462">
    <property type="term" value="C:Cul2-RING ubiquitin ligase complex"/>
    <property type="evidence" value="ECO:0007669"/>
    <property type="project" value="TreeGrafter"/>
</dbReference>
<dbReference type="Pfam" id="PF25572">
    <property type="entry name" value="TPR_ZSWIM8"/>
    <property type="match status" value="1"/>
</dbReference>
<evidence type="ECO:0000313" key="5">
    <source>
        <dbReference type="EMBL" id="CAD7225631.1"/>
    </source>
</evidence>
<evidence type="ECO:0000256" key="2">
    <source>
        <dbReference type="ARBA" id="ARBA00022741"/>
    </source>
</evidence>
<feature type="compositionally biased region" description="Polar residues" evidence="4">
    <location>
        <begin position="1364"/>
        <end position="1386"/>
    </location>
</feature>
<dbReference type="PANTHER" id="PTHR22619">
    <property type="entry name" value="ZINC FINGER SWIM DOMAIN CONTAINING PROTEIN 4, 5, 6"/>
    <property type="match status" value="1"/>
</dbReference>
<feature type="compositionally biased region" description="Low complexity" evidence="4">
    <location>
        <begin position="1429"/>
        <end position="1444"/>
    </location>
</feature>
<evidence type="ECO:0000256" key="3">
    <source>
        <dbReference type="SAM" id="Coils"/>
    </source>
</evidence>
<feature type="coiled-coil region" evidence="3">
    <location>
        <begin position="244"/>
        <end position="271"/>
    </location>
</feature>
<name>A0A7R8WA65_9CRUS</name>
<feature type="compositionally biased region" description="Polar residues" evidence="4">
    <location>
        <begin position="1393"/>
        <end position="1407"/>
    </location>
</feature>
<feature type="region of interest" description="Disordered" evidence="4">
    <location>
        <begin position="1287"/>
        <end position="1319"/>
    </location>
</feature>
<proteinExistence type="inferred from homology"/>
<feature type="compositionally biased region" description="Low complexity" evidence="4">
    <location>
        <begin position="1337"/>
        <end position="1363"/>
    </location>
</feature>
<gene>
    <name evidence="5" type="ORF">CTOB1V02_LOCUS3566</name>
</gene>
<dbReference type="Gene3D" id="3.40.50.300">
    <property type="entry name" value="P-loop containing nucleotide triphosphate hydrolases"/>
    <property type="match status" value="1"/>
</dbReference>
<dbReference type="InterPro" id="IPR027417">
    <property type="entry name" value="P-loop_NTPase"/>
</dbReference>